<reference evidence="1" key="1">
    <citation type="submission" date="2020-02" db="EMBL/GenBank/DDBJ databases">
        <authorList>
            <person name="Palmer J.M."/>
        </authorList>
    </citation>
    <scope>NUCLEOTIDE SEQUENCE</scope>
    <source>
        <strain evidence="1">EPUS1.4</strain>
        <tissue evidence="1">Thallus</tissue>
    </source>
</reference>
<sequence>MATWRSIINSILCVHNGCDSLNSFIEYSVKPSTELRVYPLPTHSLRATRPRRNTYLPFHPPHSYPIPLLPTPPYPRAPSQPNQPYLSTLLDLIDITRWAGHSISVRFITGQLRSLSEHTSARACLKGPATLSSSEPEAEEPSWLTSVPASSFEPPLNPNLSLHFTIQHASLVPTMRTPSRTTESPSSSFSLLDRLFRLGHKMLTHDEMGEVFHVAREGGSQRAREGKGSRAGIRV</sequence>
<proteinExistence type="predicted"/>
<dbReference type="AlphaFoldDB" id="A0A8H7E535"/>
<dbReference type="EMBL" id="JAACFV010000048">
    <property type="protein sequence ID" value="KAF7508870.1"/>
    <property type="molecule type" value="Genomic_DNA"/>
</dbReference>
<name>A0A8H7E535_9EURO</name>
<organism evidence="1 2">
    <name type="scientific">Endocarpon pusillum</name>
    <dbReference type="NCBI Taxonomy" id="364733"/>
    <lineage>
        <taxon>Eukaryota</taxon>
        <taxon>Fungi</taxon>
        <taxon>Dikarya</taxon>
        <taxon>Ascomycota</taxon>
        <taxon>Pezizomycotina</taxon>
        <taxon>Eurotiomycetes</taxon>
        <taxon>Chaetothyriomycetidae</taxon>
        <taxon>Verrucariales</taxon>
        <taxon>Verrucariaceae</taxon>
        <taxon>Endocarpon</taxon>
    </lineage>
</organism>
<keyword evidence="2" id="KW-1185">Reference proteome</keyword>
<dbReference type="InterPro" id="IPR028241">
    <property type="entry name" value="RAVE2/Rogdi"/>
</dbReference>
<gene>
    <name evidence="1" type="ORF">GJ744_008579</name>
</gene>
<protein>
    <submittedName>
        <fullName evidence="1">Uncharacterized protein</fullName>
    </submittedName>
</protein>
<accession>A0A8H7E535</accession>
<comment type="caution">
    <text evidence="1">The sequence shown here is derived from an EMBL/GenBank/DDBJ whole genome shotgun (WGS) entry which is preliminary data.</text>
</comment>
<dbReference type="Pfam" id="PF10259">
    <property type="entry name" value="Rogdi_lz"/>
    <property type="match status" value="1"/>
</dbReference>
<evidence type="ECO:0000313" key="2">
    <source>
        <dbReference type="Proteomes" id="UP000606974"/>
    </source>
</evidence>
<dbReference type="Proteomes" id="UP000606974">
    <property type="component" value="Unassembled WGS sequence"/>
</dbReference>
<dbReference type="OrthoDB" id="66510at2759"/>
<evidence type="ECO:0000313" key="1">
    <source>
        <dbReference type="EMBL" id="KAF7508870.1"/>
    </source>
</evidence>